<dbReference type="Gene3D" id="3.40.50.2300">
    <property type="match status" value="1"/>
</dbReference>
<dbReference type="InterPro" id="IPR001789">
    <property type="entry name" value="Sig_transdc_resp-reg_receiver"/>
</dbReference>
<dbReference type="InterPro" id="IPR011006">
    <property type="entry name" value="CheY-like_superfamily"/>
</dbReference>
<feature type="modified residue" description="4-aspartylphosphate" evidence="1">
    <location>
        <position position="70"/>
    </location>
</feature>
<accession>A0A0S2TGZ9</accession>
<dbReference type="PANTHER" id="PTHR45526:SF1">
    <property type="entry name" value="TRANSCRIPTIONAL REGULATORY PROTEIN DCUR-RELATED"/>
    <property type="match status" value="1"/>
</dbReference>
<evidence type="ECO:0000313" key="3">
    <source>
        <dbReference type="EMBL" id="ALP54408.1"/>
    </source>
</evidence>
<gene>
    <name evidence="3" type="ORF">Tel_15335</name>
</gene>
<dbReference type="EMBL" id="CP013099">
    <property type="protein sequence ID" value="ALP54408.1"/>
    <property type="molecule type" value="Genomic_DNA"/>
</dbReference>
<keyword evidence="1" id="KW-0597">Phosphoprotein</keyword>
<feature type="domain" description="Response regulatory" evidence="2">
    <location>
        <begin position="20"/>
        <end position="135"/>
    </location>
</feature>
<dbReference type="SMART" id="SM00448">
    <property type="entry name" value="REC"/>
    <property type="match status" value="1"/>
</dbReference>
<dbReference type="SUPFAM" id="SSF52172">
    <property type="entry name" value="CheY-like"/>
    <property type="match status" value="1"/>
</dbReference>
<dbReference type="Proteomes" id="UP000055136">
    <property type="component" value="Chromosome"/>
</dbReference>
<sequence>MSVQEFDFASGKVLDPKRKQAILALGDDTDAELLKDSLRSKGYKFAGLAHDIRSALELVRSHKLGILFLDADLPGVKLNELVPSIKKAFPDFTIVVLSSAVTKEMLSEVLRLGAAGFLVKPVQADALDKVMAKIK</sequence>
<dbReference type="PANTHER" id="PTHR45526">
    <property type="entry name" value="TRANSCRIPTIONAL REGULATORY PROTEIN DPIA"/>
    <property type="match status" value="1"/>
</dbReference>
<dbReference type="InterPro" id="IPR051271">
    <property type="entry name" value="2C-system_Tx_regulators"/>
</dbReference>
<dbReference type="PROSITE" id="PS50110">
    <property type="entry name" value="RESPONSE_REGULATORY"/>
    <property type="match status" value="1"/>
</dbReference>
<dbReference type="AlphaFoldDB" id="A0A0S2TGZ9"/>
<proteinExistence type="predicted"/>
<evidence type="ECO:0000259" key="2">
    <source>
        <dbReference type="PROSITE" id="PS50110"/>
    </source>
</evidence>
<reference evidence="3" key="1">
    <citation type="submission" date="2015-10" db="EMBL/GenBank/DDBJ databases">
        <title>Description of Candidatus Tenderia electrophaga gen. nov, sp. nov., an Uncultivated Electroautotroph from a Biocathode Enrichment.</title>
        <authorList>
            <person name="Eddie B.J."/>
            <person name="Malanoski A.P."/>
            <person name="Wang Z."/>
            <person name="Hall R.J."/>
            <person name="Oh S.D."/>
            <person name="Heiner C."/>
            <person name="Lin B."/>
            <person name="Strycharz-Glaven S.M."/>
        </authorList>
    </citation>
    <scope>NUCLEOTIDE SEQUENCE [LARGE SCALE GENOMIC DNA]</scope>
    <source>
        <strain evidence="3">NRL1</strain>
    </source>
</reference>
<dbReference type="GO" id="GO:0000156">
    <property type="term" value="F:phosphorelay response regulator activity"/>
    <property type="evidence" value="ECO:0007669"/>
    <property type="project" value="TreeGrafter"/>
</dbReference>
<dbReference type="KEGG" id="tee:Tel_15335"/>
<evidence type="ECO:0000256" key="1">
    <source>
        <dbReference type="PROSITE-ProRule" id="PRU00169"/>
    </source>
</evidence>
<dbReference type="STRING" id="1748243.Tel_15335"/>
<keyword evidence="4" id="KW-1185">Reference proteome</keyword>
<protein>
    <recommendedName>
        <fullName evidence="2">Response regulatory domain-containing protein</fullName>
    </recommendedName>
</protein>
<dbReference type="Pfam" id="PF00072">
    <property type="entry name" value="Response_reg"/>
    <property type="match status" value="1"/>
</dbReference>
<organism evidence="3 4">
    <name type="scientific">Candidatus Tenderia electrophaga</name>
    <dbReference type="NCBI Taxonomy" id="1748243"/>
    <lineage>
        <taxon>Bacteria</taxon>
        <taxon>Pseudomonadati</taxon>
        <taxon>Pseudomonadota</taxon>
        <taxon>Gammaproteobacteria</taxon>
        <taxon>Candidatus Tenderiales</taxon>
        <taxon>Candidatus Tenderiaceae</taxon>
        <taxon>Candidatus Tenderia</taxon>
    </lineage>
</organism>
<name>A0A0S2TGZ9_9GAMM</name>
<evidence type="ECO:0000313" key="4">
    <source>
        <dbReference type="Proteomes" id="UP000055136"/>
    </source>
</evidence>